<comment type="caution">
    <text evidence="3">The sequence shown here is derived from an EMBL/GenBank/DDBJ whole genome shotgun (WGS) entry which is preliminary data.</text>
</comment>
<dbReference type="RefSeq" id="WP_183988834.1">
    <property type="nucleotide sequence ID" value="NZ_JACHHG010000021.1"/>
</dbReference>
<keyword evidence="4" id="KW-1185">Reference proteome</keyword>
<evidence type="ECO:0000259" key="2">
    <source>
        <dbReference type="PROSITE" id="PS50234"/>
    </source>
</evidence>
<keyword evidence="1" id="KW-0732">Signal</keyword>
<feature type="chain" id="PRO_5032365771" evidence="1">
    <location>
        <begin position="20"/>
        <end position="658"/>
    </location>
</feature>
<protein>
    <submittedName>
        <fullName evidence="3">Ca-activated chloride channel family protein</fullName>
    </submittedName>
</protein>
<evidence type="ECO:0000256" key="1">
    <source>
        <dbReference type="SAM" id="SignalP"/>
    </source>
</evidence>
<proteinExistence type="predicted"/>
<feature type="signal peptide" evidence="1">
    <location>
        <begin position="1"/>
        <end position="19"/>
    </location>
</feature>
<dbReference type="Proteomes" id="UP000569951">
    <property type="component" value="Unassembled WGS sequence"/>
</dbReference>
<dbReference type="InterPro" id="IPR002035">
    <property type="entry name" value="VWF_A"/>
</dbReference>
<evidence type="ECO:0000313" key="3">
    <source>
        <dbReference type="EMBL" id="MBB6100099.1"/>
    </source>
</evidence>
<name>A0A841I7A9_9DEIO</name>
<dbReference type="Gene3D" id="3.40.50.410">
    <property type="entry name" value="von Willebrand factor, type A domain"/>
    <property type="match status" value="1"/>
</dbReference>
<dbReference type="SMART" id="SM00327">
    <property type="entry name" value="VWA"/>
    <property type="match status" value="1"/>
</dbReference>
<gene>
    <name evidence="3" type="ORF">HNR42_003564</name>
</gene>
<reference evidence="3 4" key="1">
    <citation type="submission" date="2020-08" db="EMBL/GenBank/DDBJ databases">
        <title>Genomic Encyclopedia of Type Strains, Phase IV (KMG-IV): sequencing the most valuable type-strain genomes for metagenomic binning, comparative biology and taxonomic classification.</title>
        <authorList>
            <person name="Goeker M."/>
        </authorList>
    </citation>
    <scope>NUCLEOTIDE SEQUENCE [LARGE SCALE GENOMIC DNA]</scope>
    <source>
        <strain evidence="3 4">DSM 21458</strain>
    </source>
</reference>
<dbReference type="SUPFAM" id="SSF53300">
    <property type="entry name" value="vWA-like"/>
    <property type="match status" value="1"/>
</dbReference>
<feature type="domain" description="VWFA" evidence="2">
    <location>
        <begin position="23"/>
        <end position="170"/>
    </location>
</feature>
<organism evidence="3 4">
    <name type="scientific">Deinobacterium chartae</name>
    <dbReference type="NCBI Taxonomy" id="521158"/>
    <lineage>
        <taxon>Bacteria</taxon>
        <taxon>Thermotogati</taxon>
        <taxon>Deinococcota</taxon>
        <taxon>Deinococci</taxon>
        <taxon>Deinococcales</taxon>
        <taxon>Deinococcaceae</taxon>
        <taxon>Deinobacterium</taxon>
    </lineage>
</organism>
<dbReference type="Pfam" id="PF13519">
    <property type="entry name" value="VWA_2"/>
    <property type="match status" value="1"/>
</dbReference>
<dbReference type="EMBL" id="JACHHG010000021">
    <property type="protein sequence ID" value="MBB6100099.1"/>
    <property type="molecule type" value="Genomic_DNA"/>
</dbReference>
<dbReference type="AlphaFoldDB" id="A0A841I7A9"/>
<evidence type="ECO:0000313" key="4">
    <source>
        <dbReference type="Proteomes" id="UP000569951"/>
    </source>
</evidence>
<accession>A0A841I7A9</accession>
<dbReference type="InterPro" id="IPR036465">
    <property type="entry name" value="vWFA_dom_sf"/>
</dbReference>
<dbReference type="PROSITE" id="PS50234">
    <property type="entry name" value="VWFA"/>
    <property type="match status" value="1"/>
</dbReference>
<sequence length="658" mass="69474">MRHLILPTLGLLLLGSAHAEKTYVELVLDASGSMYSRLEGGQYRIAAAKDVLSDFISRLPENPDLEVGLRVYGARTDATAAGACQDSHLEVPLKGLDRTALLNTVRSATPRGATPIVYSLQKAVEDFPKEGRKLIVLVTDGEESCGGKVDAVLEAMRARGIEVDVRIVGFDLRPGAAKSFEGLGRFENAKSAAELAAALGRAVADVAAPQQQRVGATVALTVRGQPAPAGATVRFEPALGGEAVEFSPAAQPGSFAAQLAPGAYLARVQAPGVAAQTFGGLEVVVGGANAFRFEVASEQPVKVEVSPTDPVAGGKVKVRYSEAPGGKGHYLTVVPKDAPDTLYLSWDRAEATSGEVELTVPDETVPLEARFHLALPAGGTRVTGRSAPFSAKKVTARVTAPAEAPANTEIEVRWEGPNNDTDYITVVPEGAPEGTYLDYAYTREGNPVKLRLPVGAGRYEVRYTSDRNPTVQARTTVVAKASTYALEAPAQVQGGSEVEVRWTGPNNTGDYITVVKAGAPVGSYLDYAYTREGNPVKVRVPLAPGNYEIRYSSEAGSPNPTLASRPLEVTAVSVTLKAPASVRAKESFEVSWTGPNGPGDYITIVPVGARDGTYLDYAYTREGSTVTLTAPEQPGQYEVRYASEGTQGTYGRVAIEVK</sequence>